<evidence type="ECO:0000256" key="4">
    <source>
        <dbReference type="ARBA" id="ARBA00023242"/>
    </source>
</evidence>
<protein>
    <submittedName>
        <fullName evidence="6">Regulator of nonsense transcripts UPF3</fullName>
    </submittedName>
</protein>
<accession>A0A438GZY8</accession>
<sequence length="408" mass="46755">MHVDCGSNSKLGHRTHLDRCLKRWSVGSNQGRGPALAVDDFGGRVFGTNRYRLQGALHLGQVSSREKQGCVDNGVHVSQDSLMKELESVEAFLANFAKVFSEVRFRIQRVDVSLSKPSTLAWCQKRSCLSSKSSMEPVGASESRILCFRSSPGENFDSRSVKKKGMTFERLFWCTPLLGMASWCLCTHMVWPHSAFVRTCQKRQSYSRAYLDFKRPEDVIEFAEFFDGHVFVNEKGTQFKTIVEYAPSQRIPKHWPKKDGREGTIFKDPEYMEFVELLAKPVENLPSAEIQLERREAERAGAVKDTPIVTPLMDFVRQKRAAKGVSRVRQNFSYLMNYYYIIRFGEASKFENLNPKPGREKWFYYILRYSLGVYLKHPVNMGVVDFQGNDLAVILLSNSCFGRIQKDL</sequence>
<keyword evidence="4" id="KW-0539">Nucleus</keyword>
<feature type="domain" description="UPF3" evidence="5">
    <location>
        <begin position="201"/>
        <end position="321"/>
    </location>
</feature>
<dbReference type="EMBL" id="QGNW01000311">
    <property type="protein sequence ID" value="RVW77521.1"/>
    <property type="molecule type" value="Genomic_DNA"/>
</dbReference>
<evidence type="ECO:0000256" key="1">
    <source>
        <dbReference type="ARBA" id="ARBA00004123"/>
    </source>
</evidence>
<dbReference type="InterPro" id="IPR012677">
    <property type="entry name" value="Nucleotide-bd_a/b_plait_sf"/>
</dbReference>
<dbReference type="GO" id="GO:0000184">
    <property type="term" value="P:nuclear-transcribed mRNA catabolic process, nonsense-mediated decay"/>
    <property type="evidence" value="ECO:0007669"/>
    <property type="project" value="UniProtKB-KW"/>
</dbReference>
<gene>
    <name evidence="6" type="primary">UPF3_4</name>
    <name evidence="6" type="ORF">CK203_050261</name>
</gene>
<dbReference type="Pfam" id="PF03467">
    <property type="entry name" value="Smg4_UPF3"/>
    <property type="match status" value="1"/>
</dbReference>
<dbReference type="AlphaFoldDB" id="A0A438GZY8"/>
<evidence type="ECO:0000313" key="6">
    <source>
        <dbReference type="EMBL" id="RVW77521.1"/>
    </source>
</evidence>
<comment type="subcellular location">
    <subcellularLocation>
        <location evidence="1">Nucleus</location>
    </subcellularLocation>
</comment>
<dbReference type="Proteomes" id="UP000288805">
    <property type="component" value="Unassembled WGS sequence"/>
</dbReference>
<keyword evidence="3" id="KW-0866">Nonsense-mediated mRNA decay</keyword>
<comment type="similarity">
    <text evidence="2">Belongs to the RENT3 family.</text>
</comment>
<dbReference type="InterPro" id="IPR039722">
    <property type="entry name" value="Upf3"/>
</dbReference>
<name>A0A438GZY8_VITVI</name>
<dbReference type="SUPFAM" id="SSF54928">
    <property type="entry name" value="RNA-binding domain, RBD"/>
    <property type="match status" value="1"/>
</dbReference>
<dbReference type="InterPro" id="IPR005120">
    <property type="entry name" value="UPF3_dom"/>
</dbReference>
<evidence type="ECO:0000256" key="3">
    <source>
        <dbReference type="ARBA" id="ARBA00023161"/>
    </source>
</evidence>
<evidence type="ECO:0000256" key="2">
    <source>
        <dbReference type="ARBA" id="ARBA00005991"/>
    </source>
</evidence>
<proteinExistence type="inferred from homology"/>
<dbReference type="PANTHER" id="PTHR13112">
    <property type="entry name" value="UPF3 REGULATOR OF NONSENSE TRANSCRIPTS-LIKE PROTEIN"/>
    <property type="match status" value="1"/>
</dbReference>
<dbReference type="GO" id="GO:0005634">
    <property type="term" value="C:nucleus"/>
    <property type="evidence" value="ECO:0007669"/>
    <property type="project" value="UniProtKB-SubCell"/>
</dbReference>
<dbReference type="Gene3D" id="3.30.70.330">
    <property type="match status" value="1"/>
</dbReference>
<evidence type="ECO:0000259" key="5">
    <source>
        <dbReference type="Pfam" id="PF03467"/>
    </source>
</evidence>
<evidence type="ECO:0000313" key="7">
    <source>
        <dbReference type="Proteomes" id="UP000288805"/>
    </source>
</evidence>
<organism evidence="6 7">
    <name type="scientific">Vitis vinifera</name>
    <name type="common">Grape</name>
    <dbReference type="NCBI Taxonomy" id="29760"/>
    <lineage>
        <taxon>Eukaryota</taxon>
        <taxon>Viridiplantae</taxon>
        <taxon>Streptophyta</taxon>
        <taxon>Embryophyta</taxon>
        <taxon>Tracheophyta</taxon>
        <taxon>Spermatophyta</taxon>
        <taxon>Magnoliopsida</taxon>
        <taxon>eudicotyledons</taxon>
        <taxon>Gunneridae</taxon>
        <taxon>Pentapetalae</taxon>
        <taxon>rosids</taxon>
        <taxon>Vitales</taxon>
        <taxon>Vitaceae</taxon>
        <taxon>Viteae</taxon>
        <taxon>Vitis</taxon>
    </lineage>
</organism>
<dbReference type="InterPro" id="IPR035979">
    <property type="entry name" value="RBD_domain_sf"/>
</dbReference>
<reference evidence="6 7" key="1">
    <citation type="journal article" date="2018" name="PLoS Genet.">
        <title>Population sequencing reveals clonal diversity and ancestral inbreeding in the grapevine cultivar Chardonnay.</title>
        <authorList>
            <person name="Roach M.J."/>
            <person name="Johnson D.L."/>
            <person name="Bohlmann J."/>
            <person name="van Vuuren H.J."/>
            <person name="Jones S.J."/>
            <person name="Pretorius I.S."/>
            <person name="Schmidt S.A."/>
            <person name="Borneman A.R."/>
        </authorList>
    </citation>
    <scope>NUCLEOTIDE SEQUENCE [LARGE SCALE GENOMIC DNA]</scope>
    <source>
        <strain evidence="7">cv. Chardonnay</strain>
        <tissue evidence="6">Leaf</tissue>
    </source>
</reference>
<comment type="caution">
    <text evidence="6">The sequence shown here is derived from an EMBL/GenBank/DDBJ whole genome shotgun (WGS) entry which is preliminary data.</text>
</comment>
<dbReference type="CDD" id="cd12455">
    <property type="entry name" value="RRM_like_Smg4_UPF3"/>
    <property type="match status" value="1"/>
</dbReference>
<dbReference type="PANTHER" id="PTHR13112:SF0">
    <property type="entry name" value="FI21285P1"/>
    <property type="match status" value="1"/>
</dbReference>
<dbReference type="GO" id="GO:0003676">
    <property type="term" value="F:nucleic acid binding"/>
    <property type="evidence" value="ECO:0007669"/>
    <property type="project" value="InterPro"/>
</dbReference>